<protein>
    <submittedName>
        <fullName evidence="3">Uncharacterized protein</fullName>
    </submittedName>
</protein>
<feature type="region of interest" description="Disordered" evidence="1">
    <location>
        <begin position="45"/>
        <end position="66"/>
    </location>
</feature>
<reference evidence="3" key="2">
    <citation type="journal article" date="2023" name="Int. J. Mol. Sci.">
        <title>De Novo Assembly and Annotation of 11 Diverse Shrub Willow (Salix) Genomes Reveals Novel Gene Organization in Sex-Linked Regions.</title>
        <authorList>
            <person name="Hyden B."/>
            <person name="Feng K."/>
            <person name="Yates T.B."/>
            <person name="Jawdy S."/>
            <person name="Cereghino C."/>
            <person name="Smart L.B."/>
            <person name="Muchero W."/>
        </authorList>
    </citation>
    <scope>NUCLEOTIDE SEQUENCE</scope>
    <source>
        <tissue evidence="3">Shoot tip</tissue>
    </source>
</reference>
<evidence type="ECO:0000256" key="1">
    <source>
        <dbReference type="SAM" id="MobiDB-lite"/>
    </source>
</evidence>
<organism evidence="3 4">
    <name type="scientific">Salix purpurea</name>
    <name type="common">Purple osier willow</name>
    <dbReference type="NCBI Taxonomy" id="77065"/>
    <lineage>
        <taxon>Eukaryota</taxon>
        <taxon>Viridiplantae</taxon>
        <taxon>Streptophyta</taxon>
        <taxon>Embryophyta</taxon>
        <taxon>Tracheophyta</taxon>
        <taxon>Spermatophyta</taxon>
        <taxon>Magnoliopsida</taxon>
        <taxon>eudicotyledons</taxon>
        <taxon>Gunneridae</taxon>
        <taxon>Pentapetalae</taxon>
        <taxon>rosids</taxon>
        <taxon>fabids</taxon>
        <taxon>Malpighiales</taxon>
        <taxon>Salicaceae</taxon>
        <taxon>Saliceae</taxon>
        <taxon>Salix</taxon>
    </lineage>
</organism>
<keyword evidence="2" id="KW-0812">Transmembrane</keyword>
<comment type="caution">
    <text evidence="3">The sequence shown here is derived from an EMBL/GenBank/DDBJ whole genome shotgun (WGS) entry which is preliminary data.</text>
</comment>
<evidence type="ECO:0000313" key="3">
    <source>
        <dbReference type="EMBL" id="KAJ6735016.1"/>
    </source>
</evidence>
<name>A0A9Q0URI8_SALPP</name>
<keyword evidence="2" id="KW-1133">Transmembrane helix</keyword>
<evidence type="ECO:0000313" key="4">
    <source>
        <dbReference type="Proteomes" id="UP001151532"/>
    </source>
</evidence>
<gene>
    <name evidence="3" type="ORF">OIU79_002149</name>
</gene>
<keyword evidence="4" id="KW-1185">Reference proteome</keyword>
<dbReference type="EMBL" id="JAPFFK010000011">
    <property type="protein sequence ID" value="KAJ6735016.1"/>
    <property type="molecule type" value="Genomic_DNA"/>
</dbReference>
<dbReference type="Proteomes" id="UP001151532">
    <property type="component" value="Chromosome 17"/>
</dbReference>
<accession>A0A9Q0URI8</accession>
<feature type="transmembrane region" description="Helical" evidence="2">
    <location>
        <begin position="15"/>
        <end position="36"/>
    </location>
</feature>
<evidence type="ECO:0000256" key="2">
    <source>
        <dbReference type="SAM" id="Phobius"/>
    </source>
</evidence>
<proteinExistence type="predicted"/>
<sequence length="127" mass="14390">MERRGFSRSGRRQKIAAGISAIVTTIITFSIITIYLTRKEGPLKEHSSTVSSLPCESSQGSGVNKLTADESDSQLEILLYGRTLCAVMFSLQFQIDQHIITSYIFYQCERNFRRSSEIRLAHKIVRV</sequence>
<feature type="compositionally biased region" description="Polar residues" evidence="1">
    <location>
        <begin position="48"/>
        <end position="64"/>
    </location>
</feature>
<reference evidence="3" key="1">
    <citation type="submission" date="2022-11" db="EMBL/GenBank/DDBJ databases">
        <authorList>
            <person name="Hyden B.L."/>
            <person name="Feng K."/>
            <person name="Yates T."/>
            <person name="Jawdy S."/>
            <person name="Smart L.B."/>
            <person name="Muchero W."/>
        </authorList>
    </citation>
    <scope>NUCLEOTIDE SEQUENCE</scope>
    <source>
        <tissue evidence="3">Shoot tip</tissue>
    </source>
</reference>
<keyword evidence="2" id="KW-0472">Membrane</keyword>
<dbReference type="AlphaFoldDB" id="A0A9Q0URI8"/>